<dbReference type="CDD" id="cd08195">
    <property type="entry name" value="DHQS"/>
    <property type="match status" value="1"/>
</dbReference>
<feature type="domain" description="3-dehydroquinate synthase N-terminal" evidence="5">
    <location>
        <begin position="56"/>
        <end position="165"/>
    </location>
</feature>
<reference evidence="7 8" key="1">
    <citation type="submission" date="2020-10" db="EMBL/GenBank/DDBJ databases">
        <title>Connecting structure to function with the recovery of over 1000 high-quality activated sludge metagenome-assembled genomes encoding full-length rRNA genes using long-read sequencing.</title>
        <authorList>
            <person name="Singleton C.M."/>
            <person name="Petriglieri F."/>
            <person name="Kristensen J.M."/>
            <person name="Kirkegaard R.H."/>
            <person name="Michaelsen T.Y."/>
            <person name="Andersen M.H."/>
            <person name="Karst S.M."/>
            <person name="Dueholm M.S."/>
            <person name="Nielsen P.H."/>
            <person name="Albertsen M."/>
        </authorList>
    </citation>
    <scope>NUCLEOTIDE SEQUENCE [LARGE SCALE GENOMIC DNA]</scope>
    <source>
        <strain evidence="7">OdNE_18-Q3-R46-58_MAXAC.008</strain>
    </source>
</reference>
<evidence type="ECO:0000256" key="2">
    <source>
        <dbReference type="ARBA" id="ARBA00001941"/>
    </source>
</evidence>
<dbReference type="EMBL" id="JADKCH010000033">
    <property type="protein sequence ID" value="MBK8573937.1"/>
    <property type="molecule type" value="Genomic_DNA"/>
</dbReference>
<dbReference type="SUPFAM" id="SSF56796">
    <property type="entry name" value="Dehydroquinate synthase-like"/>
    <property type="match status" value="1"/>
</dbReference>
<dbReference type="Gene3D" id="3.40.50.1970">
    <property type="match status" value="1"/>
</dbReference>
<evidence type="ECO:0000259" key="5">
    <source>
        <dbReference type="Pfam" id="PF01761"/>
    </source>
</evidence>
<dbReference type="InterPro" id="IPR050071">
    <property type="entry name" value="Dehydroquinate_synthase"/>
</dbReference>
<dbReference type="PANTHER" id="PTHR43622:SF1">
    <property type="entry name" value="3-DEHYDROQUINATE SYNTHASE"/>
    <property type="match status" value="1"/>
</dbReference>
<evidence type="ECO:0000313" key="7">
    <source>
        <dbReference type="EMBL" id="MBK8573937.1"/>
    </source>
</evidence>
<evidence type="ECO:0000256" key="4">
    <source>
        <dbReference type="ARBA" id="ARBA00023027"/>
    </source>
</evidence>
<proteinExistence type="predicted"/>
<name>A0A936K8W6_9BACT</name>
<evidence type="ECO:0000313" key="8">
    <source>
        <dbReference type="Proteomes" id="UP000709959"/>
    </source>
</evidence>
<keyword evidence="4" id="KW-0520">NAD</keyword>
<dbReference type="GO" id="GO:0046872">
    <property type="term" value="F:metal ion binding"/>
    <property type="evidence" value="ECO:0007669"/>
    <property type="project" value="UniProtKB-KW"/>
</dbReference>
<evidence type="ECO:0000259" key="6">
    <source>
        <dbReference type="Pfam" id="PF24621"/>
    </source>
</evidence>
<dbReference type="Gene3D" id="1.20.1090.10">
    <property type="entry name" value="Dehydroquinate synthase-like - alpha domain"/>
    <property type="match status" value="1"/>
</dbReference>
<feature type="domain" description="3-dehydroquinate synthase C-terminal" evidence="6">
    <location>
        <begin position="167"/>
        <end position="299"/>
    </location>
</feature>
<gene>
    <name evidence="7" type="ORF">IPN91_15245</name>
</gene>
<dbReference type="Proteomes" id="UP000709959">
    <property type="component" value="Unassembled WGS sequence"/>
</dbReference>
<protein>
    <submittedName>
        <fullName evidence="7">3-dehydroquinate synthase</fullName>
    </submittedName>
</protein>
<comment type="caution">
    <text evidence="7">The sequence shown here is derived from an EMBL/GenBank/DDBJ whole genome shotgun (WGS) entry which is preliminary data.</text>
</comment>
<dbReference type="Pfam" id="PF01761">
    <property type="entry name" value="DHQ_synthase"/>
    <property type="match status" value="1"/>
</dbReference>
<dbReference type="InterPro" id="IPR056179">
    <property type="entry name" value="DHQS_C"/>
</dbReference>
<comment type="cofactor">
    <cofactor evidence="2">
        <name>Co(2+)</name>
        <dbReference type="ChEBI" id="CHEBI:48828"/>
    </cofactor>
</comment>
<comment type="cofactor">
    <cofactor evidence="1">
        <name>NAD(+)</name>
        <dbReference type="ChEBI" id="CHEBI:57540"/>
    </cofactor>
</comment>
<dbReference type="InterPro" id="IPR030960">
    <property type="entry name" value="DHQS/DOIS_N"/>
</dbReference>
<evidence type="ECO:0000256" key="1">
    <source>
        <dbReference type="ARBA" id="ARBA00001911"/>
    </source>
</evidence>
<organism evidence="7 8">
    <name type="scientific">Candidatus Geothrix odensensis</name>
    <dbReference type="NCBI Taxonomy" id="2954440"/>
    <lineage>
        <taxon>Bacteria</taxon>
        <taxon>Pseudomonadati</taxon>
        <taxon>Acidobacteriota</taxon>
        <taxon>Holophagae</taxon>
        <taxon>Holophagales</taxon>
        <taxon>Holophagaceae</taxon>
        <taxon>Geothrix</taxon>
    </lineage>
</organism>
<dbReference type="GO" id="GO:0003856">
    <property type="term" value="F:3-dehydroquinate synthase activity"/>
    <property type="evidence" value="ECO:0007669"/>
    <property type="project" value="TreeGrafter"/>
</dbReference>
<accession>A0A936K8W6</accession>
<dbReference type="PANTHER" id="PTHR43622">
    <property type="entry name" value="3-DEHYDROQUINATE SYNTHASE"/>
    <property type="match status" value="1"/>
</dbReference>
<dbReference type="Pfam" id="PF24621">
    <property type="entry name" value="DHQS_C"/>
    <property type="match status" value="1"/>
</dbReference>
<dbReference type="AlphaFoldDB" id="A0A936K8W6"/>
<keyword evidence="3" id="KW-0479">Metal-binding</keyword>
<sequence length="354" mass="38083">MRLSTPGGFATEVFLLEAPDRELLPVGAWTLVGDLRLREAWAQAGMPEPEHALWVAVPEEEKKLRTVIPWLEHWARIPLHRDATVVALGGGVLSDLTGLAASLFLRGIAWQVWPTTLLAMADAALGGKTGADLSAGKNLVGAFHAPRRLVACTDLLAGLPERHVQNGLWELVKTALIQGELAWAQELLQEGPLKVAWVERALAFKAGVVHRDPREAGERRLLNLGHTLGHALEAASGYRLLHGEAVGLGLLGSCLLAEEQGLKPFPPSLLEPLVKRLAPLAPQIAPWADCLPLLARDKKALHAPGASPDASTSQIQCVLPRPGEPAVQRALPPAAWESPHARLLALLHQESVRV</sequence>
<evidence type="ECO:0000256" key="3">
    <source>
        <dbReference type="ARBA" id="ARBA00022723"/>
    </source>
</evidence>